<keyword evidence="1" id="KW-1133">Transmembrane helix</keyword>
<keyword evidence="1" id="KW-0472">Membrane</keyword>
<dbReference type="Gene3D" id="3.20.20.370">
    <property type="entry name" value="Glycoside hydrolase/deacetylase"/>
    <property type="match status" value="1"/>
</dbReference>
<evidence type="ECO:0000313" key="3">
    <source>
        <dbReference type="Proteomes" id="UP000237153"/>
    </source>
</evidence>
<accession>A0A2J6N2V9</accession>
<organism evidence="2 3">
    <name type="scientific">Fervidicoccus fontis</name>
    <dbReference type="NCBI Taxonomy" id="683846"/>
    <lineage>
        <taxon>Archaea</taxon>
        <taxon>Thermoproteota</taxon>
        <taxon>Thermoprotei</taxon>
        <taxon>Fervidicoccales</taxon>
        <taxon>Fervidicoccaceae</taxon>
        <taxon>Fervidicoccus</taxon>
    </lineage>
</organism>
<protein>
    <submittedName>
        <fullName evidence="2">Uncharacterized protein</fullName>
    </submittedName>
</protein>
<name>A0A2J6N2V9_9CREN</name>
<dbReference type="AlphaFoldDB" id="A0A2J6N2V9"/>
<gene>
    <name evidence="2" type="ORF">C0188_02270</name>
</gene>
<dbReference type="InterPro" id="IPR011330">
    <property type="entry name" value="Glyco_hydro/deAcase_b/a-brl"/>
</dbReference>
<evidence type="ECO:0000313" key="2">
    <source>
        <dbReference type="EMBL" id="PMB75639.1"/>
    </source>
</evidence>
<dbReference type="EMBL" id="PNIM01000009">
    <property type="protein sequence ID" value="PMB75639.1"/>
    <property type="molecule type" value="Genomic_DNA"/>
</dbReference>
<dbReference type="Proteomes" id="UP000237153">
    <property type="component" value="Unassembled WGS sequence"/>
</dbReference>
<reference evidence="2 3" key="1">
    <citation type="submission" date="2018-01" db="EMBL/GenBank/DDBJ databases">
        <title>Metagenomic assembled genomes from two thermal pools in the Uzon Caldera, Kamchatka, Russia.</title>
        <authorList>
            <person name="Wilkins L."/>
            <person name="Ettinger C."/>
        </authorList>
    </citation>
    <scope>NUCLEOTIDE SEQUENCE [LARGE SCALE GENOMIC DNA]</scope>
    <source>
        <strain evidence="2">ZAV-06</strain>
    </source>
</reference>
<keyword evidence="1" id="KW-0812">Transmembrane</keyword>
<evidence type="ECO:0000256" key="1">
    <source>
        <dbReference type="SAM" id="Phobius"/>
    </source>
</evidence>
<feature type="transmembrane region" description="Helical" evidence="1">
    <location>
        <begin position="5"/>
        <end position="23"/>
    </location>
</feature>
<sequence>MLRKAIIIAVLIVAILTIVYFSFERAEAESQSSYITFKGVPKLYGNYDTAVIIRLDDFVADPYYISHGFPVIPGKSTKAYQEYELDLINYLINNHPEARLVFGIVTSDNSGENNTYIWNLYREVVEEYGWEAASHTRYHQPSPRNITDILGSLKDIEGNISGYTVHTYIPPYGKVTKNELSILRENGIKIVMSDKPYEITLPKNWYDVHISLKMSDRLPWIDILRLELSLAKYTKNGCIIIYTHPTSFDWKDPEQMIKAFNEMLNIVEKGNNWITTPYELYRYSEEQSSVSIKAINSTSFYVYFDRKLNFSSQDILPVTLVFQVSGKVTDVTANGIQLQKLNSFGYVPKEGYLIRGNLLYINIVPPKSINIVIDK</sequence>
<dbReference type="SUPFAM" id="SSF88713">
    <property type="entry name" value="Glycoside hydrolase/deacetylase"/>
    <property type="match status" value="1"/>
</dbReference>
<proteinExistence type="predicted"/>
<comment type="caution">
    <text evidence="2">The sequence shown here is derived from an EMBL/GenBank/DDBJ whole genome shotgun (WGS) entry which is preliminary data.</text>
</comment>
<dbReference type="GO" id="GO:0005975">
    <property type="term" value="P:carbohydrate metabolic process"/>
    <property type="evidence" value="ECO:0007669"/>
    <property type="project" value="InterPro"/>
</dbReference>